<keyword evidence="2" id="KW-1185">Reference proteome</keyword>
<accession>A0ACB7TD90</accession>
<sequence>MRGRPAMVGVYGRRGHNRGAFQRACINIYTPQRASSRAASSTHGRLVRPRRRSCVPRTPAQPNVTRIAVRTTRAAATRRDGRSLSGCFTRHR</sequence>
<dbReference type="EMBL" id="CM023481">
    <property type="protein sequence ID" value="KAH6944103.1"/>
    <property type="molecule type" value="Genomic_DNA"/>
</dbReference>
<organism evidence="1 2">
    <name type="scientific">Hyalomma asiaticum</name>
    <name type="common">Tick</name>
    <dbReference type="NCBI Taxonomy" id="266040"/>
    <lineage>
        <taxon>Eukaryota</taxon>
        <taxon>Metazoa</taxon>
        <taxon>Ecdysozoa</taxon>
        <taxon>Arthropoda</taxon>
        <taxon>Chelicerata</taxon>
        <taxon>Arachnida</taxon>
        <taxon>Acari</taxon>
        <taxon>Parasitiformes</taxon>
        <taxon>Ixodida</taxon>
        <taxon>Ixodoidea</taxon>
        <taxon>Ixodidae</taxon>
        <taxon>Hyalomminae</taxon>
        <taxon>Hyalomma</taxon>
    </lineage>
</organism>
<gene>
    <name evidence="1" type="ORF">HPB50_001919</name>
</gene>
<comment type="caution">
    <text evidence="1">The sequence shown here is derived from an EMBL/GenBank/DDBJ whole genome shotgun (WGS) entry which is preliminary data.</text>
</comment>
<evidence type="ECO:0000313" key="1">
    <source>
        <dbReference type="EMBL" id="KAH6944103.1"/>
    </source>
</evidence>
<name>A0ACB7TD90_HYAAI</name>
<protein>
    <submittedName>
        <fullName evidence="1">Uncharacterized protein</fullName>
    </submittedName>
</protein>
<dbReference type="Proteomes" id="UP000821845">
    <property type="component" value="Chromosome 1"/>
</dbReference>
<evidence type="ECO:0000313" key="2">
    <source>
        <dbReference type="Proteomes" id="UP000821845"/>
    </source>
</evidence>
<reference evidence="1" key="1">
    <citation type="submission" date="2020-05" db="EMBL/GenBank/DDBJ databases">
        <title>Large-scale comparative analyses of tick genomes elucidate their genetic diversity and vector capacities.</title>
        <authorList>
            <person name="Jia N."/>
            <person name="Wang J."/>
            <person name="Shi W."/>
            <person name="Du L."/>
            <person name="Sun Y."/>
            <person name="Zhan W."/>
            <person name="Jiang J."/>
            <person name="Wang Q."/>
            <person name="Zhang B."/>
            <person name="Ji P."/>
            <person name="Sakyi L.B."/>
            <person name="Cui X."/>
            <person name="Yuan T."/>
            <person name="Jiang B."/>
            <person name="Yang W."/>
            <person name="Lam T.T.-Y."/>
            <person name="Chang Q."/>
            <person name="Ding S."/>
            <person name="Wang X."/>
            <person name="Zhu J."/>
            <person name="Ruan X."/>
            <person name="Zhao L."/>
            <person name="Wei J."/>
            <person name="Que T."/>
            <person name="Du C."/>
            <person name="Cheng J."/>
            <person name="Dai P."/>
            <person name="Han X."/>
            <person name="Huang E."/>
            <person name="Gao Y."/>
            <person name="Liu J."/>
            <person name="Shao H."/>
            <person name="Ye R."/>
            <person name="Li L."/>
            <person name="Wei W."/>
            <person name="Wang X."/>
            <person name="Wang C."/>
            <person name="Yang T."/>
            <person name="Huo Q."/>
            <person name="Li W."/>
            <person name="Guo W."/>
            <person name="Chen H."/>
            <person name="Zhou L."/>
            <person name="Ni X."/>
            <person name="Tian J."/>
            <person name="Zhou Y."/>
            <person name="Sheng Y."/>
            <person name="Liu T."/>
            <person name="Pan Y."/>
            <person name="Xia L."/>
            <person name="Li J."/>
            <person name="Zhao F."/>
            <person name="Cao W."/>
        </authorList>
    </citation>
    <scope>NUCLEOTIDE SEQUENCE</scope>
    <source>
        <strain evidence="1">Hyas-2018</strain>
    </source>
</reference>
<proteinExistence type="predicted"/>